<dbReference type="STRING" id="356829.BITS_0934"/>
<accession>A0A087EE76</accession>
<feature type="compositionally biased region" description="Basic and acidic residues" evidence="1">
    <location>
        <begin position="49"/>
        <end position="70"/>
    </location>
</feature>
<keyword evidence="2" id="KW-1133">Transmembrane helix</keyword>
<protein>
    <recommendedName>
        <fullName evidence="5">DUF3043 domain-containing protein</fullName>
    </recommendedName>
</protein>
<feature type="transmembrane region" description="Helical" evidence="2">
    <location>
        <begin position="127"/>
        <end position="150"/>
    </location>
</feature>
<evidence type="ECO:0008006" key="5">
    <source>
        <dbReference type="Google" id="ProtNLM"/>
    </source>
</evidence>
<dbReference type="AlphaFoldDB" id="A0A087EE76"/>
<reference evidence="3 4" key="1">
    <citation type="submission" date="2014-03" db="EMBL/GenBank/DDBJ databases">
        <title>Genomics of Bifidobacteria.</title>
        <authorList>
            <person name="Ventura M."/>
            <person name="Milani C."/>
            <person name="Lugli G.A."/>
        </authorList>
    </citation>
    <scope>NUCLEOTIDE SEQUENCE [LARGE SCALE GENOMIC DNA]</scope>
    <source>
        <strain evidence="3 4">JCM 13495</strain>
    </source>
</reference>
<proteinExistence type="predicted"/>
<keyword evidence="2" id="KW-0812">Transmembrane</keyword>
<feature type="region of interest" description="Disordered" evidence="1">
    <location>
        <begin position="1"/>
        <end position="70"/>
    </location>
</feature>
<gene>
    <name evidence="3" type="ORF">BITS_0934</name>
</gene>
<keyword evidence="2" id="KW-0472">Membrane</keyword>
<organism evidence="3 4">
    <name type="scientific">Bifidobacterium tsurumiense</name>
    <dbReference type="NCBI Taxonomy" id="356829"/>
    <lineage>
        <taxon>Bacteria</taxon>
        <taxon>Bacillati</taxon>
        <taxon>Actinomycetota</taxon>
        <taxon>Actinomycetes</taxon>
        <taxon>Bifidobacteriales</taxon>
        <taxon>Bifidobacteriaceae</taxon>
        <taxon>Bifidobacterium</taxon>
    </lineage>
</organism>
<evidence type="ECO:0000313" key="3">
    <source>
        <dbReference type="EMBL" id="KFJ06077.1"/>
    </source>
</evidence>
<dbReference type="eggNOG" id="ENOG5031D67">
    <property type="taxonomic scope" value="Bacteria"/>
</dbReference>
<comment type="caution">
    <text evidence="3">The sequence shown here is derived from an EMBL/GenBank/DDBJ whole genome shotgun (WGS) entry which is preliminary data.</text>
</comment>
<keyword evidence="4" id="KW-1185">Reference proteome</keyword>
<dbReference type="EMBL" id="JGZU01000009">
    <property type="protein sequence ID" value="KFJ06077.1"/>
    <property type="molecule type" value="Genomic_DNA"/>
</dbReference>
<dbReference type="OrthoDB" id="5194448at2"/>
<dbReference type="Pfam" id="PF11241">
    <property type="entry name" value="DUF3043"/>
    <property type="match status" value="1"/>
</dbReference>
<feature type="transmembrane region" description="Helical" evidence="2">
    <location>
        <begin position="103"/>
        <end position="121"/>
    </location>
</feature>
<dbReference type="RefSeq" id="WP_026641951.1">
    <property type="nucleotide sequence ID" value="NZ_JGZU01000009.1"/>
</dbReference>
<name>A0A087EE76_9BIFI</name>
<dbReference type="Proteomes" id="UP000029080">
    <property type="component" value="Unassembled WGS sequence"/>
</dbReference>
<evidence type="ECO:0000313" key="4">
    <source>
        <dbReference type="Proteomes" id="UP000029080"/>
    </source>
</evidence>
<sequence length="201" mass="23102">MVWNPFKKGDAAETAQDAVPEQPASQSKGRPTPKRKDAQKQNLRPLVPTDRKASAKAARERVRKREDAEYEAMRTGDTAHMPRAERLPWRIYIRDYVDARFNLGEFFIPVAGVVLICMLFFGSMPAVLLGSTIALYGYLFAAIIDVVFMWRKLKRKLIDKYGEQAVARGSRSATYAWSRAIQIRRFRLPKPRHAKRGHWPE</sequence>
<evidence type="ECO:0000256" key="1">
    <source>
        <dbReference type="SAM" id="MobiDB-lite"/>
    </source>
</evidence>
<evidence type="ECO:0000256" key="2">
    <source>
        <dbReference type="SAM" id="Phobius"/>
    </source>
</evidence>
<dbReference type="InterPro" id="IPR021403">
    <property type="entry name" value="DUF3043"/>
</dbReference>